<dbReference type="OMA" id="TWATARY"/>
<keyword evidence="2" id="KW-1185">Reference proteome</keyword>
<accession>A0A8C6YBE0</accession>
<evidence type="ECO:0000313" key="1">
    <source>
        <dbReference type="Ensembl" id="ENSNNAP00000027410.1"/>
    </source>
</evidence>
<sequence length="129" mass="13984">MALTSTDFSKNLTKAGSLSSEARICSKANDQPSLEAGPAGSPLWEASGAVGPTVGDVLLWVGEVGLWSFRPTSSILSKRPVTVAMARNRSSSSGSPWNKLYKVLENWMNWDWEGRKKVHSNSLSLKDCN</sequence>
<dbReference type="AlphaFoldDB" id="A0A8C6YBE0"/>
<dbReference type="Ensembl" id="ENSNNAT00000028719.1">
    <property type="protein sequence ID" value="ENSNNAP00000027410.1"/>
    <property type="gene ID" value="ENSNNAG00000017746.1"/>
</dbReference>
<proteinExistence type="predicted"/>
<reference evidence="1" key="2">
    <citation type="submission" date="2025-09" db="UniProtKB">
        <authorList>
            <consortium name="Ensembl"/>
        </authorList>
    </citation>
    <scope>IDENTIFICATION</scope>
</reference>
<dbReference type="OrthoDB" id="9837083at2759"/>
<dbReference type="GeneTree" id="ENSGT01050000245018"/>
<protein>
    <submittedName>
        <fullName evidence="1">Uncharacterized protein</fullName>
    </submittedName>
</protein>
<name>A0A8C6YBE0_NAJNA</name>
<dbReference type="Proteomes" id="UP000694559">
    <property type="component" value="Unplaced"/>
</dbReference>
<organism evidence="1 2">
    <name type="scientific">Naja naja</name>
    <name type="common">Indian cobra</name>
    <dbReference type="NCBI Taxonomy" id="35670"/>
    <lineage>
        <taxon>Eukaryota</taxon>
        <taxon>Metazoa</taxon>
        <taxon>Chordata</taxon>
        <taxon>Craniata</taxon>
        <taxon>Vertebrata</taxon>
        <taxon>Euteleostomi</taxon>
        <taxon>Lepidosauria</taxon>
        <taxon>Squamata</taxon>
        <taxon>Bifurcata</taxon>
        <taxon>Unidentata</taxon>
        <taxon>Episquamata</taxon>
        <taxon>Toxicofera</taxon>
        <taxon>Serpentes</taxon>
        <taxon>Colubroidea</taxon>
        <taxon>Elapidae</taxon>
        <taxon>Elapinae</taxon>
        <taxon>Naja</taxon>
    </lineage>
</organism>
<evidence type="ECO:0000313" key="2">
    <source>
        <dbReference type="Proteomes" id="UP000694559"/>
    </source>
</evidence>
<reference evidence="1" key="1">
    <citation type="submission" date="2025-08" db="UniProtKB">
        <authorList>
            <consortium name="Ensembl"/>
        </authorList>
    </citation>
    <scope>IDENTIFICATION</scope>
</reference>